<dbReference type="RefSeq" id="YP_009152001.1">
    <property type="nucleotide sequence ID" value="NC_027378.1"/>
</dbReference>
<accession>A0A0A0RP90</accession>
<keyword evidence="2" id="KW-1185">Reference proteome</keyword>
<dbReference type="OrthoDB" id="25411at10239"/>
<dbReference type="KEGG" id="vg:24608668"/>
<reference evidence="1 2" key="1">
    <citation type="submission" date="2014-07" db="EMBL/GenBank/DDBJ databases">
        <title>The Complete Genome of Enterotoxigenic Escherichia coli Siphophage Seurat.</title>
        <authorList>
            <person name="Doan D.P."/>
            <person name="Lessor L.E."/>
            <person name="Hernandez A.C."/>
            <person name="Everett G.F.K."/>
        </authorList>
    </citation>
    <scope>NUCLEOTIDE SEQUENCE [LARGE SCALE GENOMIC DNA]</scope>
</reference>
<gene>
    <name evidence="1" type="ORF">CPT_Seurat57</name>
</gene>
<evidence type="ECO:0000313" key="1">
    <source>
        <dbReference type="EMBL" id="AIW03920.1"/>
    </source>
</evidence>
<protein>
    <submittedName>
        <fullName evidence="1">Uncharacterized protein</fullName>
    </submittedName>
</protein>
<sequence>MSIVNTICEAIYAELIRIETNLHKEGRKEIKRILVDFPTAMDIRRDGHLYYWGNEYIDECDGGNRIHMAIMNYPIVPTDQVTGFELMLDDGTLAPKAAKGTAQN</sequence>
<dbReference type="Proteomes" id="UP000030205">
    <property type="component" value="Segment"/>
</dbReference>
<name>A0A0A0RP90_9CAUD</name>
<dbReference type="GeneID" id="24608668"/>
<evidence type="ECO:0000313" key="2">
    <source>
        <dbReference type="Proteomes" id="UP000030205"/>
    </source>
</evidence>
<proteinExistence type="predicted"/>
<organism evidence="1 2">
    <name type="scientific">Escherichia phage Seurat</name>
    <dbReference type="NCBI Taxonomy" id="1540098"/>
    <lineage>
        <taxon>Viruses</taxon>
        <taxon>Duplodnaviria</taxon>
        <taxon>Heunggongvirae</taxon>
        <taxon>Uroviricota</taxon>
        <taxon>Caudoviricetes</taxon>
        <taxon>Queuovirinae</taxon>
        <taxon>Seuratvirus</taxon>
        <taxon>Seuratvirus seurat</taxon>
    </lineage>
</organism>
<dbReference type="EMBL" id="KM236243">
    <property type="protein sequence ID" value="AIW03920.1"/>
    <property type="molecule type" value="Genomic_DNA"/>
</dbReference>